<evidence type="ECO:0000313" key="1">
    <source>
        <dbReference type="EMBL" id="CAA6814848.1"/>
    </source>
</evidence>
<name>A0A6S6TJ14_9BACT</name>
<accession>A0A6S6TJ14</accession>
<organism evidence="1">
    <name type="scientific">uncultured Sulfurovum sp</name>
    <dbReference type="NCBI Taxonomy" id="269237"/>
    <lineage>
        <taxon>Bacteria</taxon>
        <taxon>Pseudomonadati</taxon>
        <taxon>Campylobacterota</taxon>
        <taxon>Epsilonproteobacteria</taxon>
        <taxon>Campylobacterales</taxon>
        <taxon>Sulfurovaceae</taxon>
        <taxon>Sulfurovum</taxon>
        <taxon>environmental samples</taxon>
    </lineage>
</organism>
<evidence type="ECO:0008006" key="2">
    <source>
        <dbReference type="Google" id="ProtNLM"/>
    </source>
</evidence>
<dbReference type="SUPFAM" id="SSF52833">
    <property type="entry name" value="Thioredoxin-like"/>
    <property type="match status" value="1"/>
</dbReference>
<protein>
    <recommendedName>
        <fullName evidence="2">Thioredoxin-like fold domain-containing protein</fullName>
    </recommendedName>
</protein>
<dbReference type="AlphaFoldDB" id="A0A6S6TJ14"/>
<sequence length="156" mass="17536">MIKNIILFLCLIGVVLHANEQPKPKKLTYEVSASLLKGLDSDAIVLGSGEKILYVFIDPLCPHSRKFVTMVSKNPVMLSKYQYRFLLYSIPRLKSTDVVSAIYVSKNPIESLLQVMIDKNIVHDKGNEKTKAKAARIVDVGETIGVSKRPYIFIKK</sequence>
<dbReference type="EMBL" id="CACVAS010000066">
    <property type="protein sequence ID" value="CAA6814848.1"/>
    <property type="molecule type" value="Genomic_DNA"/>
</dbReference>
<dbReference type="InterPro" id="IPR036249">
    <property type="entry name" value="Thioredoxin-like_sf"/>
</dbReference>
<gene>
    <name evidence="1" type="ORF">HELGO_WM3728</name>
</gene>
<reference evidence="1" key="1">
    <citation type="submission" date="2020-01" db="EMBL/GenBank/DDBJ databases">
        <authorList>
            <person name="Meier V. D."/>
            <person name="Meier V D."/>
        </authorList>
    </citation>
    <scope>NUCLEOTIDE SEQUENCE</scope>
    <source>
        <strain evidence="1">HLG_WM_MAG_01</strain>
    </source>
</reference>
<proteinExistence type="predicted"/>
<dbReference type="Gene3D" id="3.40.30.10">
    <property type="entry name" value="Glutaredoxin"/>
    <property type="match status" value="1"/>
</dbReference>